<keyword evidence="3" id="KW-1185">Reference proteome</keyword>
<dbReference type="InterPro" id="IPR008753">
    <property type="entry name" value="Peptidase_M13_N"/>
</dbReference>
<feature type="domain" description="Peptidase M13 N-terminal" evidence="1">
    <location>
        <begin position="41"/>
        <end position="150"/>
    </location>
</feature>
<feature type="non-terminal residue" evidence="2">
    <location>
        <position position="1"/>
    </location>
</feature>
<sequence length="205" mass="23623">TVVDPVRDDLIRLANPGPTEFDTLLQVQLKQALAKSTPLRLIQPDEKQRQIMLEEVSDLMVDIYKISTTTPSNITYMTFDQLKRTVPQIAWDNLLYAELSSVMKLADTAMISVVNLVYFEQLALVASRHSAEALANYLVIAAAKHLEQYIYNDEPSWIQCVENLKSFEPVQKLYIHSRSHDFKLEKVSSNKYKFLLMLVMNEYFC</sequence>
<dbReference type="SUPFAM" id="SSF55486">
    <property type="entry name" value="Metalloproteases ('zincins'), catalytic domain"/>
    <property type="match status" value="1"/>
</dbReference>
<evidence type="ECO:0000313" key="2">
    <source>
        <dbReference type="EMBL" id="VDN27139.1"/>
    </source>
</evidence>
<organism evidence="2 3">
    <name type="scientific">Cylicostephanus goldi</name>
    <name type="common">Nematode worm</name>
    <dbReference type="NCBI Taxonomy" id="71465"/>
    <lineage>
        <taxon>Eukaryota</taxon>
        <taxon>Metazoa</taxon>
        <taxon>Ecdysozoa</taxon>
        <taxon>Nematoda</taxon>
        <taxon>Chromadorea</taxon>
        <taxon>Rhabditida</taxon>
        <taxon>Rhabditina</taxon>
        <taxon>Rhabditomorpha</taxon>
        <taxon>Strongyloidea</taxon>
        <taxon>Strongylidae</taxon>
        <taxon>Cylicostephanus</taxon>
    </lineage>
</organism>
<name>A0A3P7Q9M7_CYLGO</name>
<dbReference type="Gene3D" id="1.10.1380.10">
    <property type="entry name" value="Neutral endopeptidase , domain2"/>
    <property type="match status" value="1"/>
</dbReference>
<dbReference type="InterPro" id="IPR042089">
    <property type="entry name" value="Peptidase_M13_dom_2"/>
</dbReference>
<dbReference type="Proteomes" id="UP000271889">
    <property type="component" value="Unassembled WGS sequence"/>
</dbReference>
<dbReference type="Pfam" id="PF05649">
    <property type="entry name" value="Peptidase_M13_N"/>
    <property type="match status" value="1"/>
</dbReference>
<dbReference type="OrthoDB" id="5809267at2759"/>
<accession>A0A3P7Q9M7</accession>
<gene>
    <name evidence="2" type="ORF">CGOC_LOCUS10575</name>
</gene>
<evidence type="ECO:0000259" key="1">
    <source>
        <dbReference type="Pfam" id="PF05649"/>
    </source>
</evidence>
<dbReference type="EMBL" id="UYRV01111969">
    <property type="protein sequence ID" value="VDN27139.1"/>
    <property type="molecule type" value="Genomic_DNA"/>
</dbReference>
<dbReference type="AlphaFoldDB" id="A0A3P7Q9M7"/>
<evidence type="ECO:0000313" key="3">
    <source>
        <dbReference type="Proteomes" id="UP000271889"/>
    </source>
</evidence>
<reference evidence="2 3" key="1">
    <citation type="submission" date="2018-11" db="EMBL/GenBank/DDBJ databases">
        <authorList>
            <consortium name="Pathogen Informatics"/>
        </authorList>
    </citation>
    <scope>NUCLEOTIDE SEQUENCE [LARGE SCALE GENOMIC DNA]</scope>
</reference>
<protein>
    <recommendedName>
        <fullName evidence="1">Peptidase M13 N-terminal domain-containing protein</fullName>
    </recommendedName>
</protein>
<proteinExistence type="predicted"/>